<dbReference type="InterPro" id="IPR029154">
    <property type="entry name" value="HIBADH-like_NADP-bd"/>
</dbReference>
<dbReference type="InterPro" id="IPR008927">
    <property type="entry name" value="6-PGluconate_DH-like_C_sf"/>
</dbReference>
<dbReference type="Proteomes" id="UP000243205">
    <property type="component" value="Unassembled WGS sequence"/>
</dbReference>
<gene>
    <name evidence="6" type="ORF">SAMN05661003_10148</name>
</gene>
<dbReference type="OrthoDB" id="9777604at2"/>
<dbReference type="GO" id="GO:0051287">
    <property type="term" value="F:NAD binding"/>
    <property type="evidence" value="ECO:0007669"/>
    <property type="project" value="InterPro"/>
</dbReference>
<dbReference type="GO" id="GO:0050661">
    <property type="term" value="F:NADP binding"/>
    <property type="evidence" value="ECO:0007669"/>
    <property type="project" value="InterPro"/>
</dbReference>
<dbReference type="SUPFAM" id="SSF48179">
    <property type="entry name" value="6-phosphogluconate dehydrogenase C-terminal domain-like"/>
    <property type="match status" value="1"/>
</dbReference>
<dbReference type="AlphaFoldDB" id="A0A1G6WXW0"/>
<reference evidence="7" key="1">
    <citation type="submission" date="2016-10" db="EMBL/GenBank/DDBJ databases">
        <authorList>
            <person name="Varghese N."/>
            <person name="Submissions S."/>
        </authorList>
    </citation>
    <scope>NUCLEOTIDE SEQUENCE [LARGE SCALE GENOMIC DNA]</scope>
    <source>
        <strain evidence="7">DSM 8987</strain>
    </source>
</reference>
<dbReference type="SUPFAM" id="SSF51735">
    <property type="entry name" value="NAD(P)-binding Rossmann-fold domains"/>
    <property type="match status" value="1"/>
</dbReference>
<dbReference type="PANTHER" id="PTHR43580:SF2">
    <property type="entry name" value="CYTOKINE-LIKE NUCLEAR FACTOR N-PAC"/>
    <property type="match status" value="1"/>
</dbReference>
<evidence type="ECO:0000259" key="4">
    <source>
        <dbReference type="Pfam" id="PF03446"/>
    </source>
</evidence>
<dbReference type="InterPro" id="IPR013328">
    <property type="entry name" value="6PGD_dom2"/>
</dbReference>
<dbReference type="Gene3D" id="1.10.1040.10">
    <property type="entry name" value="N-(1-d-carboxylethyl)-l-norvaline Dehydrogenase, domain 2"/>
    <property type="match status" value="1"/>
</dbReference>
<dbReference type="RefSeq" id="WP_092075211.1">
    <property type="nucleotide sequence ID" value="NZ_FNAQ01000001.1"/>
</dbReference>
<organism evidence="6 7">
    <name type="scientific">Desulfuromonas thiophila</name>
    <dbReference type="NCBI Taxonomy" id="57664"/>
    <lineage>
        <taxon>Bacteria</taxon>
        <taxon>Pseudomonadati</taxon>
        <taxon>Thermodesulfobacteriota</taxon>
        <taxon>Desulfuromonadia</taxon>
        <taxon>Desulfuromonadales</taxon>
        <taxon>Desulfuromonadaceae</taxon>
        <taxon>Desulfuromonas</taxon>
    </lineage>
</organism>
<evidence type="ECO:0000256" key="3">
    <source>
        <dbReference type="PIRSR" id="PIRSR000103-1"/>
    </source>
</evidence>
<evidence type="ECO:0000313" key="6">
    <source>
        <dbReference type="EMBL" id="SDD70027.1"/>
    </source>
</evidence>
<name>A0A1G6WXW0_9BACT</name>
<feature type="domain" description="3-hydroxyisobutyrate dehydrogenase-like NAD-binding" evidence="5">
    <location>
        <begin position="169"/>
        <end position="288"/>
    </location>
</feature>
<dbReference type="Gene3D" id="3.40.50.720">
    <property type="entry name" value="NAD(P)-binding Rossmann-like Domain"/>
    <property type="match status" value="1"/>
</dbReference>
<feature type="domain" description="6-phosphogluconate dehydrogenase NADP-binding" evidence="4">
    <location>
        <begin position="7"/>
        <end position="166"/>
    </location>
</feature>
<dbReference type="Pfam" id="PF14833">
    <property type="entry name" value="NAD_binding_11"/>
    <property type="match status" value="1"/>
</dbReference>
<dbReference type="STRING" id="57664.SAMN05661003_10148"/>
<dbReference type="InterPro" id="IPR036291">
    <property type="entry name" value="NAD(P)-bd_dom_sf"/>
</dbReference>
<protein>
    <submittedName>
        <fullName evidence="6">3-hydroxyisobutyrate dehydrogenase</fullName>
    </submittedName>
</protein>
<accession>A0A1G6WXW0</accession>
<evidence type="ECO:0000256" key="2">
    <source>
        <dbReference type="ARBA" id="ARBA00023027"/>
    </source>
</evidence>
<evidence type="ECO:0000259" key="5">
    <source>
        <dbReference type="Pfam" id="PF14833"/>
    </source>
</evidence>
<keyword evidence="7" id="KW-1185">Reference proteome</keyword>
<keyword evidence="1" id="KW-0560">Oxidoreductase</keyword>
<evidence type="ECO:0000313" key="7">
    <source>
        <dbReference type="Proteomes" id="UP000243205"/>
    </source>
</evidence>
<keyword evidence="2" id="KW-0520">NAD</keyword>
<dbReference type="Pfam" id="PF03446">
    <property type="entry name" value="NAD_binding_2"/>
    <property type="match status" value="1"/>
</dbReference>
<dbReference type="InterPro" id="IPR051265">
    <property type="entry name" value="HIBADH-related_NP60_sf"/>
</dbReference>
<dbReference type="GO" id="GO:0016491">
    <property type="term" value="F:oxidoreductase activity"/>
    <property type="evidence" value="ECO:0007669"/>
    <property type="project" value="UniProtKB-KW"/>
</dbReference>
<dbReference type="PANTHER" id="PTHR43580">
    <property type="entry name" value="OXIDOREDUCTASE GLYR1-RELATED"/>
    <property type="match status" value="1"/>
</dbReference>
<sequence>MNTEKPQLGFIGAGLMGLPMALNLLRAGYPLTVWNRDGAKCAPLVAAGARQVATPLEVVAAAEVTFSMLADPAAALAVCFSPHGVIQGVGPGKAYVEMSTIDPETACKIGISVQARGALFLEAPVSGSTPQAQAGELVIMTAGDEALYHQIGDLLALLGKKHLYLGEVGAASSMKLAVNMLMGGMMAAFCEALTLVQTAGLDGQAFLEILAAGALAAPIFQAKGDKIRRADTATPQFPLKHMQKDLRLAVQLGDVHHVPLAVTAAANELYKRACQCGLEEADMAALFETLQARSLPGWGKPLGAFGKKR</sequence>
<dbReference type="InterPro" id="IPR015815">
    <property type="entry name" value="HIBADH-related"/>
</dbReference>
<dbReference type="InterPro" id="IPR006115">
    <property type="entry name" value="6PGDH_NADP-bd"/>
</dbReference>
<dbReference type="EMBL" id="FNAQ01000001">
    <property type="protein sequence ID" value="SDD70027.1"/>
    <property type="molecule type" value="Genomic_DNA"/>
</dbReference>
<dbReference type="FunFam" id="3.40.50.720:FF:000058">
    <property type="entry name" value="Putative oxidoreductase GLYR1 homolog"/>
    <property type="match status" value="1"/>
</dbReference>
<dbReference type="PIRSF" id="PIRSF000103">
    <property type="entry name" value="HIBADH"/>
    <property type="match status" value="1"/>
</dbReference>
<evidence type="ECO:0000256" key="1">
    <source>
        <dbReference type="ARBA" id="ARBA00023002"/>
    </source>
</evidence>
<proteinExistence type="predicted"/>
<feature type="active site" evidence="3">
    <location>
        <position position="175"/>
    </location>
</feature>